<evidence type="ECO:0000313" key="3">
    <source>
        <dbReference type="EMBL" id="OGD03927.1"/>
    </source>
</evidence>
<dbReference type="CDD" id="cd00118">
    <property type="entry name" value="LysM"/>
    <property type="match status" value="2"/>
</dbReference>
<dbReference type="STRING" id="1797259.A2989_04485"/>
<dbReference type="SUPFAM" id="SSF54106">
    <property type="entry name" value="LysM domain"/>
    <property type="match status" value="2"/>
</dbReference>
<evidence type="ECO:0000259" key="2">
    <source>
        <dbReference type="PROSITE" id="PS51782"/>
    </source>
</evidence>
<keyword evidence="1" id="KW-0812">Transmembrane</keyword>
<dbReference type="InterPro" id="IPR018392">
    <property type="entry name" value="LysM"/>
</dbReference>
<accession>A0A1F4ZE12</accession>
<feature type="domain" description="LysM" evidence="2">
    <location>
        <begin position="76"/>
        <end position="125"/>
    </location>
</feature>
<feature type="domain" description="LysM" evidence="2">
    <location>
        <begin position="133"/>
        <end position="180"/>
    </location>
</feature>
<dbReference type="SMART" id="SM00257">
    <property type="entry name" value="LysM"/>
    <property type="match status" value="2"/>
</dbReference>
<evidence type="ECO:0000256" key="1">
    <source>
        <dbReference type="SAM" id="Phobius"/>
    </source>
</evidence>
<organism evidence="3 4">
    <name type="scientific">Candidatus Amesbacteria bacterium RIFCSPLOWO2_01_FULL_48_25</name>
    <dbReference type="NCBI Taxonomy" id="1797259"/>
    <lineage>
        <taxon>Bacteria</taxon>
        <taxon>Candidatus Amesiibacteriota</taxon>
    </lineage>
</organism>
<dbReference type="PANTHER" id="PTHR34700">
    <property type="entry name" value="POTASSIUM BINDING PROTEIN KBP"/>
    <property type="match status" value="1"/>
</dbReference>
<dbReference type="InterPro" id="IPR036779">
    <property type="entry name" value="LysM_dom_sf"/>
</dbReference>
<dbReference type="Pfam" id="PF01476">
    <property type="entry name" value="LysM"/>
    <property type="match status" value="2"/>
</dbReference>
<dbReference type="Proteomes" id="UP000177080">
    <property type="component" value="Unassembled WGS sequence"/>
</dbReference>
<protein>
    <recommendedName>
        <fullName evidence="2">LysM domain-containing protein</fullName>
    </recommendedName>
</protein>
<evidence type="ECO:0000313" key="4">
    <source>
        <dbReference type="Proteomes" id="UP000177080"/>
    </source>
</evidence>
<keyword evidence="1" id="KW-1133">Transmembrane helix</keyword>
<dbReference type="PROSITE" id="PS51782">
    <property type="entry name" value="LYSM"/>
    <property type="match status" value="2"/>
</dbReference>
<sequence>MNDKWYIAVNLLPRKEILNPIGKNRWLGGIIIGVGVLLLVSYFRSINRPAGESVSSTATESVLGEGELPGLDQLPADYVIQEGDSLWTISERVYGTGYNWVDIQAANKQMIPNANLLYVGTKIVLPKVDPKTVEHVTVAGDTLWGVAQRYCGSGFDWPALADANGITDPQKLEIGTVLTVVCK</sequence>
<proteinExistence type="predicted"/>
<reference evidence="3 4" key="1">
    <citation type="journal article" date="2016" name="Nat. Commun.">
        <title>Thousands of microbial genomes shed light on interconnected biogeochemical processes in an aquifer system.</title>
        <authorList>
            <person name="Anantharaman K."/>
            <person name="Brown C.T."/>
            <person name="Hug L.A."/>
            <person name="Sharon I."/>
            <person name="Castelle C.J."/>
            <person name="Probst A.J."/>
            <person name="Thomas B.C."/>
            <person name="Singh A."/>
            <person name="Wilkins M.J."/>
            <person name="Karaoz U."/>
            <person name="Brodie E.L."/>
            <person name="Williams K.H."/>
            <person name="Hubbard S.S."/>
            <person name="Banfield J.F."/>
        </authorList>
    </citation>
    <scope>NUCLEOTIDE SEQUENCE [LARGE SCALE GENOMIC DNA]</scope>
</reference>
<name>A0A1F4ZE12_9BACT</name>
<dbReference type="AlphaFoldDB" id="A0A1F4ZE12"/>
<feature type="transmembrane region" description="Helical" evidence="1">
    <location>
        <begin position="26"/>
        <end position="43"/>
    </location>
</feature>
<comment type="caution">
    <text evidence="3">The sequence shown here is derived from an EMBL/GenBank/DDBJ whole genome shotgun (WGS) entry which is preliminary data.</text>
</comment>
<dbReference type="PANTHER" id="PTHR34700:SF4">
    <property type="entry name" value="PHAGE-LIKE ELEMENT PBSX PROTEIN XKDP"/>
    <property type="match status" value="1"/>
</dbReference>
<dbReference type="EMBL" id="MEXN01000004">
    <property type="protein sequence ID" value="OGD03927.1"/>
    <property type="molecule type" value="Genomic_DNA"/>
</dbReference>
<dbReference type="Gene3D" id="3.10.350.10">
    <property type="entry name" value="LysM domain"/>
    <property type="match status" value="2"/>
</dbReference>
<keyword evidence="1" id="KW-0472">Membrane</keyword>
<dbReference type="InterPro" id="IPR052196">
    <property type="entry name" value="Bact_Kbp"/>
</dbReference>
<gene>
    <name evidence="3" type="ORF">A2989_04485</name>
</gene>